<dbReference type="OrthoDB" id="5954308at2759"/>
<evidence type="ECO:0008006" key="10">
    <source>
        <dbReference type="Google" id="ProtNLM"/>
    </source>
</evidence>
<keyword evidence="4" id="KW-0503">Monooxygenase</keyword>
<reference evidence="9" key="1">
    <citation type="journal article" date="2017" name="Nat. Microbiol.">
        <title>Global analysis of biosynthetic gene clusters reveals vast potential of secondary metabolite production in Penicillium species.</title>
        <authorList>
            <person name="Nielsen J.C."/>
            <person name="Grijseels S."/>
            <person name="Prigent S."/>
            <person name="Ji B."/>
            <person name="Dainat J."/>
            <person name="Nielsen K.F."/>
            <person name="Frisvad J.C."/>
            <person name="Workman M."/>
            <person name="Nielsen J."/>
        </authorList>
    </citation>
    <scope>NUCLEOTIDE SEQUENCE [LARGE SCALE GENOMIC DNA]</scope>
    <source>
        <strain evidence="9">IBT 24891</strain>
    </source>
</reference>
<keyword evidence="3 7" id="KW-1133">Transmembrane helix</keyword>
<keyword evidence="9" id="KW-1185">Reference proteome</keyword>
<keyword evidence="2 7" id="KW-0812">Transmembrane</keyword>
<dbReference type="PANTHER" id="PTHR35042">
    <property type="entry name" value="ANTHRONE OXYGENASE ENCC"/>
    <property type="match status" value="1"/>
</dbReference>
<feature type="transmembrane region" description="Helical" evidence="7">
    <location>
        <begin position="110"/>
        <end position="130"/>
    </location>
</feature>
<dbReference type="EMBL" id="MLKD01000007">
    <property type="protein sequence ID" value="OQE24653.1"/>
    <property type="molecule type" value="Genomic_DNA"/>
</dbReference>
<accession>A0A1V6TGE7</accession>
<feature type="transmembrane region" description="Helical" evidence="7">
    <location>
        <begin position="185"/>
        <end position="203"/>
    </location>
</feature>
<dbReference type="Proteomes" id="UP000191285">
    <property type="component" value="Unassembled WGS sequence"/>
</dbReference>
<organism evidence="8 9">
    <name type="scientific">Penicillium steckii</name>
    <dbReference type="NCBI Taxonomy" id="303698"/>
    <lineage>
        <taxon>Eukaryota</taxon>
        <taxon>Fungi</taxon>
        <taxon>Dikarya</taxon>
        <taxon>Ascomycota</taxon>
        <taxon>Pezizomycotina</taxon>
        <taxon>Eurotiomycetes</taxon>
        <taxon>Eurotiomycetidae</taxon>
        <taxon>Eurotiales</taxon>
        <taxon>Aspergillaceae</taxon>
        <taxon>Penicillium</taxon>
    </lineage>
</organism>
<dbReference type="PANTHER" id="PTHR35042:SF1">
    <property type="entry name" value="DUF1772-DOMAIN-CONTAINING PROTEIN"/>
    <property type="match status" value="1"/>
</dbReference>
<evidence type="ECO:0000256" key="7">
    <source>
        <dbReference type="SAM" id="Phobius"/>
    </source>
</evidence>
<dbReference type="Pfam" id="PF08592">
    <property type="entry name" value="Anthrone_oxy"/>
    <property type="match status" value="1"/>
</dbReference>
<dbReference type="GO" id="GO:0016020">
    <property type="term" value="C:membrane"/>
    <property type="evidence" value="ECO:0007669"/>
    <property type="project" value="UniProtKB-SubCell"/>
</dbReference>
<gene>
    <name evidence="8" type="ORF">PENSTE_c007G02575</name>
</gene>
<protein>
    <recommendedName>
        <fullName evidence="10">DUF1772 domain-containing protein</fullName>
    </recommendedName>
</protein>
<evidence type="ECO:0000256" key="4">
    <source>
        <dbReference type="ARBA" id="ARBA00023033"/>
    </source>
</evidence>
<evidence type="ECO:0000256" key="5">
    <source>
        <dbReference type="ARBA" id="ARBA00023136"/>
    </source>
</evidence>
<keyword evidence="4" id="KW-0560">Oxidoreductase</keyword>
<evidence type="ECO:0000256" key="2">
    <source>
        <dbReference type="ARBA" id="ARBA00022692"/>
    </source>
</evidence>
<evidence type="ECO:0000256" key="3">
    <source>
        <dbReference type="ARBA" id="ARBA00022989"/>
    </source>
</evidence>
<evidence type="ECO:0000313" key="9">
    <source>
        <dbReference type="Proteomes" id="UP000191285"/>
    </source>
</evidence>
<evidence type="ECO:0000256" key="1">
    <source>
        <dbReference type="ARBA" id="ARBA00004141"/>
    </source>
</evidence>
<comment type="caution">
    <text evidence="8">The sequence shown here is derived from an EMBL/GenBank/DDBJ whole genome shotgun (WGS) entry which is preliminary data.</text>
</comment>
<dbReference type="AlphaFoldDB" id="A0A1V6TGE7"/>
<dbReference type="GO" id="GO:0004497">
    <property type="term" value="F:monooxygenase activity"/>
    <property type="evidence" value="ECO:0007669"/>
    <property type="project" value="UniProtKB-KW"/>
</dbReference>
<evidence type="ECO:0000313" key="8">
    <source>
        <dbReference type="EMBL" id="OQE24653.1"/>
    </source>
</evidence>
<keyword evidence="5 7" id="KW-0472">Membrane</keyword>
<proteinExistence type="inferred from homology"/>
<comment type="similarity">
    <text evidence="6">Belongs to the anthrone oxygenase family.</text>
</comment>
<sequence length="205" mass="22326">MGTELHIAQAIGTLGCATAAGGIATISIVCIPNITSPVERPTKSARSFYKKPGKLAAHLAHQWMDLYDRGHKLFPTITGLASLANIYVFWSLRTIPGQASTKWTCNWPGQYLFAACTAMAIVPWTVLTMIKTNKALDSYAEDEDEPDVGPEDIKDAALSTEEVGKLAQADEQVPKLLKKWARLNMVRAIFPFLGALISLHATLSQ</sequence>
<comment type="subcellular location">
    <subcellularLocation>
        <location evidence="1">Membrane</location>
        <topology evidence="1">Multi-pass membrane protein</topology>
    </subcellularLocation>
</comment>
<name>A0A1V6TGE7_9EURO</name>
<evidence type="ECO:0000256" key="6">
    <source>
        <dbReference type="ARBA" id="ARBA00034313"/>
    </source>
</evidence>
<feature type="transmembrane region" description="Helical" evidence="7">
    <location>
        <begin position="73"/>
        <end position="90"/>
    </location>
</feature>
<dbReference type="InterPro" id="IPR013901">
    <property type="entry name" value="Anthrone_oxy"/>
</dbReference>